<accession>A0A4S8IL84</accession>
<name>A0A4S8IL84_MUSBA</name>
<evidence type="ECO:0000256" key="1">
    <source>
        <dbReference type="SAM" id="MobiDB-lite"/>
    </source>
</evidence>
<feature type="region of interest" description="Disordered" evidence="1">
    <location>
        <begin position="323"/>
        <end position="409"/>
    </location>
</feature>
<evidence type="ECO:0000313" key="3">
    <source>
        <dbReference type="Proteomes" id="UP000317650"/>
    </source>
</evidence>
<keyword evidence="3" id="KW-1185">Reference proteome</keyword>
<feature type="region of interest" description="Disordered" evidence="1">
    <location>
        <begin position="87"/>
        <end position="162"/>
    </location>
</feature>
<proteinExistence type="predicted"/>
<organism evidence="2 3">
    <name type="scientific">Musa balbisiana</name>
    <name type="common">Banana</name>
    <dbReference type="NCBI Taxonomy" id="52838"/>
    <lineage>
        <taxon>Eukaryota</taxon>
        <taxon>Viridiplantae</taxon>
        <taxon>Streptophyta</taxon>
        <taxon>Embryophyta</taxon>
        <taxon>Tracheophyta</taxon>
        <taxon>Spermatophyta</taxon>
        <taxon>Magnoliopsida</taxon>
        <taxon>Liliopsida</taxon>
        <taxon>Zingiberales</taxon>
        <taxon>Musaceae</taxon>
        <taxon>Musa</taxon>
    </lineage>
</organism>
<feature type="compositionally biased region" description="Basic and acidic residues" evidence="1">
    <location>
        <begin position="132"/>
        <end position="149"/>
    </location>
</feature>
<feature type="compositionally biased region" description="Basic and acidic residues" evidence="1">
    <location>
        <begin position="103"/>
        <end position="117"/>
    </location>
</feature>
<sequence>MDDSTENKDKQSWLTNSRILSVADRERITKVAGKGQEREIGIQLQQCNAMNEVYYHPATGTQAVHQVRHLPTLERVKKSYLSPSPVLKRLGTAAKRRSGGRWPRREARKGRGGDNRGTRGGGGGGGTRGRSKKGEKSGGREDKSKEGITRAKIQTSEEAEADRRLRIGAKESTGRRLVIGERGRPAGSLGLRKDDREERVGKPVRFQTESRSLVRSRPLSVLPRPSNTEGDAAFACRRSRYTCGGNHSPAGSSSSRFDDDRLEAGTATGADVATRSRSGSLGNVWAVAVTTCASLRTRESPPASWSTERLELSPLVRRSWLRPSPLSPWQADQTSASERSSRPAPPLPLPEWEVSGAKPLPMNVSPVVYSFPGRQHASKNPSGESHGGRRRCSAICRPTLLPRSGRDSL</sequence>
<protein>
    <submittedName>
        <fullName evidence="2">Uncharacterized protein</fullName>
    </submittedName>
</protein>
<dbReference type="AlphaFoldDB" id="A0A4S8IL84"/>
<dbReference type="Proteomes" id="UP000317650">
    <property type="component" value="Chromosome 6"/>
</dbReference>
<reference evidence="2 3" key="1">
    <citation type="journal article" date="2019" name="Nat. Plants">
        <title>Genome sequencing of Musa balbisiana reveals subgenome evolution and function divergence in polyploid bananas.</title>
        <authorList>
            <person name="Yao X."/>
        </authorList>
    </citation>
    <scope>NUCLEOTIDE SEQUENCE [LARGE SCALE GENOMIC DNA]</scope>
    <source>
        <strain evidence="3">cv. DH-PKW</strain>
        <tissue evidence="2">Leaves</tissue>
    </source>
</reference>
<evidence type="ECO:0000313" key="2">
    <source>
        <dbReference type="EMBL" id="THU48704.1"/>
    </source>
</evidence>
<gene>
    <name evidence="2" type="ORF">C4D60_Mb06t01820</name>
</gene>
<feature type="compositionally biased region" description="Basic and acidic residues" evidence="1">
    <location>
        <begin position="191"/>
        <end position="201"/>
    </location>
</feature>
<comment type="caution">
    <text evidence="2">The sequence shown here is derived from an EMBL/GenBank/DDBJ whole genome shotgun (WGS) entry which is preliminary data.</text>
</comment>
<feature type="compositionally biased region" description="Gly residues" evidence="1">
    <location>
        <begin position="118"/>
        <end position="128"/>
    </location>
</feature>
<feature type="region of interest" description="Disordered" evidence="1">
    <location>
        <begin position="176"/>
        <end position="202"/>
    </location>
</feature>
<dbReference type="EMBL" id="PYDT01000009">
    <property type="protein sequence ID" value="THU48704.1"/>
    <property type="molecule type" value="Genomic_DNA"/>
</dbReference>